<dbReference type="RefSeq" id="WP_091850386.1">
    <property type="nucleotide sequence ID" value="NZ_FOHZ01000006.1"/>
</dbReference>
<dbReference type="AlphaFoldDB" id="A0A1I0D332"/>
<proteinExistence type="predicted"/>
<dbReference type="InterPro" id="IPR058661">
    <property type="entry name" value="FimL_2nd"/>
</dbReference>
<name>A0A1I0D332_9GAMM</name>
<evidence type="ECO:0000313" key="3">
    <source>
        <dbReference type="EMBL" id="SET26017.1"/>
    </source>
</evidence>
<feature type="coiled-coil region" evidence="1">
    <location>
        <begin position="17"/>
        <end position="44"/>
    </location>
</feature>
<gene>
    <name evidence="3" type="ORF">SAMN04487962_10699</name>
</gene>
<sequence>MIQSSLATKSQSFDLVKSEIEQTIRNAETSLERFQENRESGEDLQNCVDYLNQLRGIFVLVELRGGTLLCKEAVTVANDVPVGASDDKNILLTTLNSALFILRRYVEYYHQQREDHPELLLPIINELKVARGEAPLPESHFFELDTEQRPDFCTGVAAEPVQLSDTEFEAYARRMRLMLQVALVGVIRERNEEVSKKLIARSSRGFARLCGEGQLKQLWCLLVVVAETMTDRAMGFNQARKRLLMRIEKYSRDIVYVGRTAARRTLDESVIRDLVYLLYRSGSANQEVQRILSAWKLAPSDYPESMMEAHRKRLYGPGADVLKSLSSALQDELNQLKDRLDIIERGIEPDLSELSTIADSLKRLANTLNMLDLNRLSDIARNEADRLLTWEQAGELPAEDELYALADAVLGIESAVQQMVSRGITSETDALAIARPDTREGTLYLREAAIVVGDEAKSALTLAKRAITAFVESDYDKLHLANLPNTLHSIWGGLMMIGDPDAADVMDRVARSIQTRLLDVKEPPGNAVLESLADALTSLEYYIENIGTRDSRNPDLLRLAETSLQDGGL</sequence>
<dbReference type="SUPFAM" id="SSF47226">
    <property type="entry name" value="Histidine-containing phosphotransfer domain, HPT domain"/>
    <property type="match status" value="2"/>
</dbReference>
<keyword evidence="4" id="KW-1185">Reference proteome</keyword>
<organism evidence="3 4">
    <name type="scientific">Marinobacter segnicrescens</name>
    <dbReference type="NCBI Taxonomy" id="430453"/>
    <lineage>
        <taxon>Bacteria</taxon>
        <taxon>Pseudomonadati</taxon>
        <taxon>Pseudomonadota</taxon>
        <taxon>Gammaproteobacteria</taxon>
        <taxon>Pseudomonadales</taxon>
        <taxon>Marinobacteraceae</taxon>
        <taxon>Marinobacter</taxon>
    </lineage>
</organism>
<reference evidence="4" key="1">
    <citation type="submission" date="2016-10" db="EMBL/GenBank/DDBJ databases">
        <authorList>
            <person name="Varghese N."/>
            <person name="Submissions S."/>
        </authorList>
    </citation>
    <scope>NUCLEOTIDE SEQUENCE [LARGE SCALE GENOMIC DNA]</scope>
    <source>
        <strain evidence="4">CGMCC 1.6489</strain>
    </source>
</reference>
<feature type="coiled-coil region" evidence="1">
    <location>
        <begin position="319"/>
        <end position="346"/>
    </location>
</feature>
<evidence type="ECO:0000259" key="2">
    <source>
        <dbReference type="Pfam" id="PF26379"/>
    </source>
</evidence>
<evidence type="ECO:0000256" key="1">
    <source>
        <dbReference type="SAM" id="Coils"/>
    </source>
</evidence>
<dbReference type="GO" id="GO:0000160">
    <property type="term" value="P:phosphorelay signal transduction system"/>
    <property type="evidence" value="ECO:0007669"/>
    <property type="project" value="InterPro"/>
</dbReference>
<dbReference type="Pfam" id="PF26379">
    <property type="entry name" value="FimL_2nd"/>
    <property type="match status" value="1"/>
</dbReference>
<evidence type="ECO:0000313" key="4">
    <source>
        <dbReference type="Proteomes" id="UP000198762"/>
    </source>
</evidence>
<feature type="domain" description="Scaffold protein FimL second" evidence="2">
    <location>
        <begin position="165"/>
        <end position="300"/>
    </location>
</feature>
<dbReference type="OrthoDB" id="9803176at2"/>
<accession>A0A1I0D332</accession>
<protein>
    <recommendedName>
        <fullName evidence="2">Scaffold protein FimL second domain-containing protein</fullName>
    </recommendedName>
</protein>
<dbReference type="InterPro" id="IPR036641">
    <property type="entry name" value="HPT_dom_sf"/>
</dbReference>
<dbReference type="Proteomes" id="UP000198762">
    <property type="component" value="Unassembled WGS sequence"/>
</dbReference>
<keyword evidence="1" id="KW-0175">Coiled coil</keyword>
<dbReference type="STRING" id="430453.SAMN04487962_10699"/>
<dbReference type="EMBL" id="FOHZ01000006">
    <property type="protein sequence ID" value="SET26017.1"/>
    <property type="molecule type" value="Genomic_DNA"/>
</dbReference>